<organism evidence="2 3">
    <name type="scientific">Cupriavidus neocaledonicus</name>
    <dbReference type="NCBI Taxonomy" id="1040979"/>
    <lineage>
        <taxon>Bacteria</taxon>
        <taxon>Pseudomonadati</taxon>
        <taxon>Pseudomonadota</taxon>
        <taxon>Betaproteobacteria</taxon>
        <taxon>Burkholderiales</taxon>
        <taxon>Burkholderiaceae</taxon>
        <taxon>Cupriavidus</taxon>
    </lineage>
</organism>
<keyword evidence="2" id="KW-0614">Plasmid</keyword>
<gene>
    <name evidence="1" type="ORF">CBM2605_B70016</name>
    <name evidence="2" type="ORF">CBM2607_MP21295</name>
</gene>
<proteinExistence type="predicted"/>
<evidence type="ECO:0000313" key="3">
    <source>
        <dbReference type="Proteomes" id="UP000255168"/>
    </source>
</evidence>
<geneLocation type="plasmid" evidence="2">
    <name>II</name>
</geneLocation>
<protein>
    <submittedName>
        <fullName evidence="2">Uncharacterized protein</fullName>
    </submittedName>
</protein>
<dbReference type="AlphaFoldDB" id="A0A375HV92"/>
<dbReference type="EMBL" id="OFTC01000046">
    <property type="protein sequence ID" value="SOZ40021.1"/>
    <property type="molecule type" value="Genomic_DNA"/>
</dbReference>
<evidence type="ECO:0000313" key="4">
    <source>
        <dbReference type="Proteomes" id="UP000256710"/>
    </source>
</evidence>
<name>A0A375HV92_9BURK</name>
<dbReference type="Proteomes" id="UP000255168">
    <property type="component" value="Plasmid II"/>
</dbReference>
<dbReference type="EMBL" id="LT984807">
    <property type="protein sequence ID" value="SPD60637.1"/>
    <property type="molecule type" value="Genomic_DNA"/>
</dbReference>
<evidence type="ECO:0000313" key="2">
    <source>
        <dbReference type="EMBL" id="SPD60637.1"/>
    </source>
</evidence>
<sequence>MTGENPLAVVVERGLSRTLEPEDLFTCQVRETNCSALCQMMRRRYRDDHRQSVEFLDIQPVRVCRQRYEGCVQLASAKLTYEPRRCIGESRHDRSGMSGLHPVCQPAEPDRLHGAGQPEAKADRQAWGHERRFGIAKQFGNFACIREQLLSSRGERHALRVTVKQPGSQPLLEFSNRPTQWRLRKMQRLCRLAEAQRIRNGKEEQEGAGVEAIGHIKKVSRIRSFRMSETGSTVDEQTLLENFMKLAHPAAPGRIVRRHREGGGQ</sequence>
<evidence type="ECO:0000313" key="1">
    <source>
        <dbReference type="EMBL" id="SOZ40021.1"/>
    </source>
</evidence>
<keyword evidence="4" id="KW-1185">Reference proteome</keyword>
<geneLocation type="plasmid" evidence="3">
    <name>ii</name>
</geneLocation>
<accession>A0A375HV92</accession>
<reference evidence="3 4" key="1">
    <citation type="submission" date="2018-01" db="EMBL/GenBank/DDBJ databases">
        <authorList>
            <person name="Clerissi C."/>
        </authorList>
    </citation>
    <scope>NUCLEOTIDE SEQUENCE [LARGE SCALE GENOMIC DNA]</scope>
    <source>
        <strain evidence="1">Cupriavidus taiwanensis STM 6082</strain>
        <strain evidence="2">Cupriavidus taiwanensis STM 6160</strain>
        <plasmid evidence="2">II</plasmid>
        <plasmid evidence="3">ii</plasmid>
    </source>
</reference>
<dbReference type="Proteomes" id="UP000256710">
    <property type="component" value="Unassembled WGS sequence"/>
</dbReference>